<name>A0A6N6VUW4_9BACT</name>
<dbReference type="InterPro" id="IPR028903">
    <property type="entry name" value="Tox-REase-7_dom"/>
</dbReference>
<evidence type="ECO:0000313" key="5">
    <source>
        <dbReference type="Proteomes" id="UP000437748"/>
    </source>
</evidence>
<dbReference type="Gene3D" id="2.180.10.10">
    <property type="entry name" value="RHS repeat-associated core"/>
    <property type="match status" value="3"/>
</dbReference>
<dbReference type="RefSeq" id="WP_153421059.1">
    <property type="nucleotide sequence ID" value="NZ_WFLM01000004.1"/>
</dbReference>
<keyword evidence="2" id="KW-0732">Signal</keyword>
<dbReference type="PANTHER" id="PTHR32305:SF15">
    <property type="entry name" value="PROTEIN RHSA-RELATED"/>
    <property type="match status" value="1"/>
</dbReference>
<feature type="domain" description="Tox-REase-7" evidence="3">
    <location>
        <begin position="2209"/>
        <end position="2289"/>
    </location>
</feature>
<dbReference type="NCBIfam" id="TIGR03696">
    <property type="entry name" value="Rhs_assc_core"/>
    <property type="match status" value="1"/>
</dbReference>
<evidence type="ECO:0000256" key="1">
    <source>
        <dbReference type="SAM" id="MobiDB-lite"/>
    </source>
</evidence>
<dbReference type="Proteomes" id="UP000437748">
    <property type="component" value="Unassembled WGS sequence"/>
</dbReference>
<dbReference type="PANTHER" id="PTHR32305">
    <property type="match status" value="1"/>
</dbReference>
<dbReference type="Pfam" id="PF15649">
    <property type="entry name" value="Tox-REase-7"/>
    <property type="match status" value="1"/>
</dbReference>
<protein>
    <recommendedName>
        <fullName evidence="3">Tox-REase-7 domain-containing protein</fullName>
    </recommendedName>
</protein>
<accession>A0A6N6VUW4</accession>
<comment type="caution">
    <text evidence="4">The sequence shown here is derived from an EMBL/GenBank/DDBJ whole genome shotgun (WGS) entry which is preliminary data.</text>
</comment>
<proteinExistence type="predicted"/>
<evidence type="ECO:0000313" key="4">
    <source>
        <dbReference type="EMBL" id="KAB8037981.1"/>
    </source>
</evidence>
<keyword evidence="5" id="KW-1185">Reference proteome</keyword>
<feature type="compositionally biased region" description="Basic and acidic residues" evidence="1">
    <location>
        <begin position="2289"/>
        <end position="2334"/>
    </location>
</feature>
<feature type="compositionally biased region" description="Basic and acidic residues" evidence="1">
    <location>
        <begin position="2345"/>
        <end position="2356"/>
    </location>
</feature>
<dbReference type="EMBL" id="WFLM01000004">
    <property type="protein sequence ID" value="KAB8037981.1"/>
    <property type="molecule type" value="Genomic_DNA"/>
</dbReference>
<feature type="chain" id="PRO_5026824018" description="Tox-REase-7 domain-containing protein" evidence="2">
    <location>
        <begin position="27"/>
        <end position="2356"/>
    </location>
</feature>
<dbReference type="OrthoDB" id="9815414at2"/>
<feature type="signal peptide" evidence="2">
    <location>
        <begin position="1"/>
        <end position="26"/>
    </location>
</feature>
<evidence type="ECO:0000259" key="3">
    <source>
        <dbReference type="Pfam" id="PF15649"/>
    </source>
</evidence>
<dbReference type="SUPFAM" id="SSF69318">
    <property type="entry name" value="Integrin alpha N-terminal domain"/>
    <property type="match status" value="1"/>
</dbReference>
<sequence>MQKLNNYIKFIILILFSHLYSNVAFAEVFSAPTLSKPSAPGTFGARHLDWSVSDLGEVGYSIPIAAPALKQLSMNLSLNYSPTHAYGDAGAFWNFSLMKVSLDLKRGQTQFLTRNLCTQSMADNLYINGTKLIPQSPGVWMTSLNSGRDILKCHENGFVFYKSTGDIFHFGLTSESISMTASGEAIEWLISKHSTFRGKQEIFYEYEKPTGQPTEFGLSNTNIPNLYAKPMLKRIYSDDVELQIQYQENSFKNLHFYGGIPQILFGRVSEISVLKNTHLLHKYVFQYENSSKFAFSRLYSMQELGSDGKSTYPKTIFSYRGSNSTISNELSSVNEKFDRSFPSFSDNYFKFADLLSTGKSQMLFHAGSDSFWLTSFDPTKVFAAEPNGGLVTTQKIKVRLEAYAQYSKNLKDLQFVDLMGTGTTDIYSSNGANPVILLNDRKFNEKGELIFKRYARLSRDDFDFLRQCGLDPRKWKTLNLTGQGRSDFICIGNKNAFILINKGIKLVDAKENRYEIIAKRLKVKLDYNLQSTLQDDYAIIDWNADGLSDLLVNHGNSIYLLLNTGNFAKGENQSSFFEKVNLGLYRYLGGIKASKMLIGDFTGTGLPSINFKHSRFLINHGLGKPLTELYIENIKKFNPEYAAVVQLTGTGKQQIFAATPATHGNAIIELASRSFPNHLHSVVSADGRFLSFNYTSSVLENQEAITTEQNAEVKQLEMQQPIMPVVLPLLKQIGFSDGINPTRMTRYAYRLPRFDSYLNKYLGFSLVRKQNVGDETQLGTLQEKRFLSGVRLSEVEKFSGFVDYRLQSEKNVIQHEMLNQCLNPSLTAENTQWCTDLAGFSYYSKSGATNDSISFATGLLNTKEIYTETFTKFELKLFQSHDYPENLKLASEKPELAFIVNKMVESEKKGDNYLNLQKIYGKVTNYFDEKGRILSTVTSNPTELMGDEKVVNFSYFCPLTHPENLNIFCDQVEFEQKTSSLGNVKSISKKIVYDLLTGNPLEEWLSNQDGQLTLQANVSYDQFGRIKKIKKGSGEFSEFEWENNNNNLSSILDHDNIKSIAIYDELGYIKKVESNRGNISAYEYDSFGRVTQISTNHSGTVPLKVIHIVQDYWDIFLNWLKKIFSANNNSEDDSPNTSLVSSDLKTYVTEKYEYQFPEITFTNSNSFDAEIENLNQFDVNLDKNPNAYSYHEGVLGKFKNHKFIPGHIIAYKRNHNDENLELVSKLWLTGDDESLYSAVKTNKGMYSISNKSKYNSLGNIYKEFLNLEISHADIINNNLPSQDSFKLRTIYQYYADGGIKSEIFADGLEIKHIDGVDYDELITPAGRKNRNIYNSIGQVIQKQLGLNSQSSITDKTLISNISYDAFGRIKEISNNDNLLASQSFGHNNLVEFQNHNGLGVSRFFYDNYGRLNQNLICPVGTNIEDCNILTSAKLSKAITYSNTGKVKQEEFKSYNRNSNTNSVELISYTFGTLANQTRNEDLGLPIEIKISSQHNIGYSESIKKLSHNRIGLVANEDLEIFVGKTQNDKKSIGVYQVERVFDLSSNLVQLKSRGGFSRENLNKLKTNYFTGYSVSYESGTNKISQLSFLQNGVAQSVPLEKVEIDSEGYIKSVQLSNNLLVKSCWHHRKEVPLSMWVGNSQMSSFDICDDNVSQVSQGLFHNKIEYDEDLYPVSVRDLSKFNKQNSILSADTNFSYDIQGRLIRAQGINENSWGQIDYEYSLSGRIQKISRSGNFVKNRISKSAGSLNDSYSYSSSGQIGVLSDVHSSDGFESANLKFQSDNLGFRNIGVIPSLSVFGEQNKNISWKNKNEIPMQKYEWNGRGLIAGTYEGIMNKEDQFIQNDLINFKISDENGGTLAELDGIEFFNDTNETQDKFKTTKLPRSVYAAQGISFERDEIHFNINIGAFTSLRLITRYPTLNALNPTTISDTHMQTRKELVIKDQVSSISQVIDIDTQKVVERNTTEPYGLSKGIPLIGNSILSDFKTNNKRADVSLYVNSQSNMRDDWNIKSFESINQNDDSDKKGMRNSTIFATGKFSHSTGLSTMGVRTFDPARGQWISPDIHVAQNFSTILSSPIEQNLFQYALNNPVQFNDPSGKIAPLVVYGVFVGTVHVVRFVQTAMAVQRVVQAATVVATAGHIASNIPVKIQSASIQNTANIGTTASVSISMQGQTTNNIDTQKKAVSLTNSASKVDKCAPNFDLRSNQAKGRSAEEQYAAKYNLTKNTKTYQTSIGNTIPDFVTPSKFIEIKNVNKQGWTAQLRRELEAAKANGKTLEVVVDERTKISSKLDKLDSDPKSGLKVTRENFQNKKESNNPCKSEGKESPNKPSKDNKPNDNSNTGASSDSKKPDTGTDKK</sequence>
<gene>
    <name evidence="4" type="ORF">GCL60_12480</name>
</gene>
<reference evidence="4 5" key="1">
    <citation type="submission" date="2019-10" db="EMBL/GenBank/DDBJ databases">
        <title>New species of Slilvanegrellaceae.</title>
        <authorList>
            <person name="Pitt A."/>
            <person name="Hahn M.W."/>
        </authorList>
    </citation>
    <scope>NUCLEOTIDE SEQUENCE [LARGE SCALE GENOMIC DNA]</scope>
    <source>
        <strain evidence="4 5">SP-Ram-0.45-NSY-1</strain>
    </source>
</reference>
<dbReference type="InterPro" id="IPR028994">
    <property type="entry name" value="Integrin_alpha_N"/>
</dbReference>
<organism evidence="4 5">
    <name type="scientific">Silvanigrella paludirubra</name>
    <dbReference type="NCBI Taxonomy" id="2499159"/>
    <lineage>
        <taxon>Bacteria</taxon>
        <taxon>Pseudomonadati</taxon>
        <taxon>Bdellovibrionota</taxon>
        <taxon>Oligoflexia</taxon>
        <taxon>Silvanigrellales</taxon>
        <taxon>Silvanigrellaceae</taxon>
        <taxon>Silvanigrella</taxon>
    </lineage>
</organism>
<feature type="region of interest" description="Disordered" evidence="1">
    <location>
        <begin position="2289"/>
        <end position="2356"/>
    </location>
</feature>
<dbReference type="InterPro" id="IPR050708">
    <property type="entry name" value="T6SS_VgrG/RHS"/>
</dbReference>
<evidence type="ECO:0000256" key="2">
    <source>
        <dbReference type="SAM" id="SignalP"/>
    </source>
</evidence>
<dbReference type="InterPro" id="IPR022385">
    <property type="entry name" value="Rhs_assc_core"/>
</dbReference>